<name>A0A0A8ZDZ0_ARUDO</name>
<organism evidence="2">
    <name type="scientific">Arundo donax</name>
    <name type="common">Giant reed</name>
    <name type="synonym">Donax arundinaceus</name>
    <dbReference type="NCBI Taxonomy" id="35708"/>
    <lineage>
        <taxon>Eukaryota</taxon>
        <taxon>Viridiplantae</taxon>
        <taxon>Streptophyta</taxon>
        <taxon>Embryophyta</taxon>
        <taxon>Tracheophyta</taxon>
        <taxon>Spermatophyta</taxon>
        <taxon>Magnoliopsida</taxon>
        <taxon>Liliopsida</taxon>
        <taxon>Poales</taxon>
        <taxon>Poaceae</taxon>
        <taxon>PACMAD clade</taxon>
        <taxon>Arundinoideae</taxon>
        <taxon>Arundineae</taxon>
        <taxon>Arundo</taxon>
    </lineage>
</organism>
<dbReference type="AlphaFoldDB" id="A0A0A8ZDZ0"/>
<reference evidence="2" key="2">
    <citation type="journal article" date="2015" name="Data Brief">
        <title>Shoot transcriptome of the giant reed, Arundo donax.</title>
        <authorList>
            <person name="Barrero R.A."/>
            <person name="Guerrero F.D."/>
            <person name="Moolhuijzen P."/>
            <person name="Goolsby J.A."/>
            <person name="Tidwell J."/>
            <person name="Bellgard S.E."/>
            <person name="Bellgard M.I."/>
        </authorList>
    </citation>
    <scope>NUCLEOTIDE SEQUENCE</scope>
    <source>
        <tissue evidence="2">Shoot tissue taken approximately 20 cm above the soil surface</tissue>
    </source>
</reference>
<reference evidence="2" key="1">
    <citation type="submission" date="2014-09" db="EMBL/GenBank/DDBJ databases">
        <authorList>
            <person name="Magalhaes I.L.F."/>
            <person name="Oliveira U."/>
            <person name="Santos F.R."/>
            <person name="Vidigal T.H.D.A."/>
            <person name="Brescovit A.D."/>
            <person name="Santos A.J."/>
        </authorList>
    </citation>
    <scope>NUCLEOTIDE SEQUENCE</scope>
    <source>
        <tissue evidence="2">Shoot tissue taken approximately 20 cm above the soil surface</tissue>
    </source>
</reference>
<evidence type="ECO:0000313" key="2">
    <source>
        <dbReference type="EMBL" id="JAD35903.1"/>
    </source>
</evidence>
<feature type="region of interest" description="Disordered" evidence="1">
    <location>
        <begin position="24"/>
        <end position="44"/>
    </location>
</feature>
<proteinExistence type="predicted"/>
<sequence length="44" mass="5071">MMKYNSNVLRGWSSRAGAWSWIMESTGREAEDDGQAPGRRGRRR</sequence>
<dbReference type="EMBL" id="GBRH01261992">
    <property type="protein sequence ID" value="JAD35903.1"/>
    <property type="molecule type" value="Transcribed_RNA"/>
</dbReference>
<accession>A0A0A8ZDZ0</accession>
<protein>
    <submittedName>
        <fullName evidence="2">Uncharacterized protein</fullName>
    </submittedName>
</protein>
<evidence type="ECO:0000256" key="1">
    <source>
        <dbReference type="SAM" id="MobiDB-lite"/>
    </source>
</evidence>